<dbReference type="Gramene" id="PRQ26506">
    <property type="protein sequence ID" value="PRQ26506"/>
    <property type="gene ID" value="RchiOBHm_Chr6g0295381"/>
</dbReference>
<evidence type="ECO:0000313" key="1">
    <source>
        <dbReference type="EMBL" id="PRQ26506.1"/>
    </source>
</evidence>
<comment type="caution">
    <text evidence="1">The sequence shown here is derived from an EMBL/GenBank/DDBJ whole genome shotgun (WGS) entry which is preliminary data.</text>
</comment>
<protein>
    <submittedName>
        <fullName evidence="1">Uncharacterized protein</fullName>
    </submittedName>
</protein>
<dbReference type="AlphaFoldDB" id="A0A2P6PX86"/>
<gene>
    <name evidence="1" type="ORF">RchiOBHm_Chr6g0295381</name>
</gene>
<dbReference type="Proteomes" id="UP000238479">
    <property type="component" value="Chromosome 6"/>
</dbReference>
<accession>A0A2P6PX86</accession>
<keyword evidence="2" id="KW-1185">Reference proteome</keyword>
<evidence type="ECO:0000313" key="2">
    <source>
        <dbReference type="Proteomes" id="UP000238479"/>
    </source>
</evidence>
<dbReference type="OMA" id="CEADRTY"/>
<proteinExistence type="predicted"/>
<sequence>MEEVENQLRIFEGDLSKITTLPDIELLEQILEKTLNRLYMCKQVLGVCNSSSAIAVQPQIHLPPNADELVIAAGSSTTQPTYLDPQVEILNFLSANGFLPLSSDSAPQPVAVVAPMLPLDSQNTNLDDDMINLANGFEGENNNRRSIVAQVQQEHLEIEQGTDVNLLQWNQLYPTGNNAPIPPSQQRRQQVLHMSQLFTHQI</sequence>
<dbReference type="EMBL" id="PDCK01000044">
    <property type="protein sequence ID" value="PRQ26506.1"/>
    <property type="molecule type" value="Genomic_DNA"/>
</dbReference>
<name>A0A2P6PX86_ROSCH</name>
<organism evidence="1 2">
    <name type="scientific">Rosa chinensis</name>
    <name type="common">China rose</name>
    <dbReference type="NCBI Taxonomy" id="74649"/>
    <lineage>
        <taxon>Eukaryota</taxon>
        <taxon>Viridiplantae</taxon>
        <taxon>Streptophyta</taxon>
        <taxon>Embryophyta</taxon>
        <taxon>Tracheophyta</taxon>
        <taxon>Spermatophyta</taxon>
        <taxon>Magnoliopsida</taxon>
        <taxon>eudicotyledons</taxon>
        <taxon>Gunneridae</taxon>
        <taxon>Pentapetalae</taxon>
        <taxon>rosids</taxon>
        <taxon>fabids</taxon>
        <taxon>Rosales</taxon>
        <taxon>Rosaceae</taxon>
        <taxon>Rosoideae</taxon>
        <taxon>Rosoideae incertae sedis</taxon>
        <taxon>Rosa</taxon>
    </lineage>
</organism>
<reference evidence="1 2" key="1">
    <citation type="journal article" date="2018" name="Nat. Genet.">
        <title>The Rosa genome provides new insights in the design of modern roses.</title>
        <authorList>
            <person name="Bendahmane M."/>
        </authorList>
    </citation>
    <scope>NUCLEOTIDE SEQUENCE [LARGE SCALE GENOMIC DNA]</scope>
    <source>
        <strain evidence="2">cv. Old Blush</strain>
    </source>
</reference>